<accession>A0A1Y2AHZ4</accession>
<feature type="coiled-coil region" evidence="1">
    <location>
        <begin position="157"/>
        <end position="205"/>
    </location>
</feature>
<dbReference type="Proteomes" id="UP000193986">
    <property type="component" value="Unassembled WGS sequence"/>
</dbReference>
<comment type="caution">
    <text evidence="3">The sequence shown here is derived from an EMBL/GenBank/DDBJ whole genome shotgun (WGS) entry which is preliminary data.</text>
</comment>
<feature type="region of interest" description="Disordered" evidence="2">
    <location>
        <begin position="1"/>
        <end position="73"/>
    </location>
</feature>
<evidence type="ECO:0000256" key="1">
    <source>
        <dbReference type="SAM" id="Coils"/>
    </source>
</evidence>
<evidence type="ECO:0000313" key="3">
    <source>
        <dbReference type="EMBL" id="ORY21807.1"/>
    </source>
</evidence>
<evidence type="ECO:0000313" key="4">
    <source>
        <dbReference type="Proteomes" id="UP000193986"/>
    </source>
</evidence>
<dbReference type="InParanoid" id="A0A1Y2AHZ4"/>
<feature type="compositionally biased region" description="Polar residues" evidence="2">
    <location>
        <begin position="21"/>
        <end position="36"/>
    </location>
</feature>
<organism evidence="3 4">
    <name type="scientific">Naematelia encephala</name>
    <dbReference type="NCBI Taxonomy" id="71784"/>
    <lineage>
        <taxon>Eukaryota</taxon>
        <taxon>Fungi</taxon>
        <taxon>Dikarya</taxon>
        <taxon>Basidiomycota</taxon>
        <taxon>Agaricomycotina</taxon>
        <taxon>Tremellomycetes</taxon>
        <taxon>Tremellales</taxon>
        <taxon>Naemateliaceae</taxon>
        <taxon>Naematelia</taxon>
    </lineage>
</organism>
<reference evidence="3 4" key="1">
    <citation type="submission" date="2016-07" db="EMBL/GenBank/DDBJ databases">
        <title>Pervasive Adenine N6-methylation of Active Genes in Fungi.</title>
        <authorList>
            <consortium name="DOE Joint Genome Institute"/>
            <person name="Mondo S.J."/>
            <person name="Dannebaum R.O."/>
            <person name="Kuo R.C."/>
            <person name="Labutti K."/>
            <person name="Haridas S."/>
            <person name="Kuo A."/>
            <person name="Salamov A."/>
            <person name="Ahrendt S.R."/>
            <person name="Lipzen A."/>
            <person name="Sullivan W."/>
            <person name="Andreopoulos W.B."/>
            <person name="Clum A."/>
            <person name="Lindquist E."/>
            <person name="Daum C."/>
            <person name="Ramamoorthy G.K."/>
            <person name="Gryganskyi A."/>
            <person name="Culley D."/>
            <person name="Magnuson J.K."/>
            <person name="James T.Y."/>
            <person name="O'Malley M.A."/>
            <person name="Stajich J.E."/>
            <person name="Spatafora J.W."/>
            <person name="Visel A."/>
            <person name="Grigoriev I.V."/>
        </authorList>
    </citation>
    <scope>NUCLEOTIDE SEQUENCE [LARGE SCALE GENOMIC DNA]</scope>
    <source>
        <strain evidence="3 4">68-887.2</strain>
    </source>
</reference>
<keyword evidence="1" id="KW-0175">Coiled coil</keyword>
<feature type="compositionally biased region" description="Polar residues" evidence="2">
    <location>
        <begin position="52"/>
        <end position="63"/>
    </location>
</feature>
<dbReference type="AlphaFoldDB" id="A0A1Y2AHZ4"/>
<gene>
    <name evidence="3" type="ORF">BCR39DRAFT_50611</name>
</gene>
<evidence type="ECO:0000256" key="2">
    <source>
        <dbReference type="SAM" id="MobiDB-lite"/>
    </source>
</evidence>
<protein>
    <submittedName>
        <fullName evidence="3">Uncharacterized protein</fullName>
    </submittedName>
</protein>
<dbReference type="EMBL" id="MCFC01000104">
    <property type="protein sequence ID" value="ORY21807.1"/>
    <property type="molecule type" value="Genomic_DNA"/>
</dbReference>
<name>A0A1Y2AHZ4_9TREE</name>
<proteinExistence type="predicted"/>
<keyword evidence="4" id="KW-1185">Reference proteome</keyword>
<sequence>MQSLLKAKPRRKRRCDPASVSDGSTNQPWKSNSSPRTALISGNAAVPPSTPPSEFTTNLNSNGKRPASRPHMEAPNLHTHVHANTESPLQRAPYVEIDSSPGHNLIPTGSARGTITTANESSVSVEAGTSTNPAEFDELGSSIHASLNLLHARSILRSKLQAQIEEEQIQREVVQRQLRELADRQAALQLQLQRNKEESDALKAKLGKSVSDLLSRL</sequence>